<sequence length="355" mass="37680">MDVLSEALASMRTGSPSSVRTDGRAPWGMRLPEVLGAGFHVVLHGTCWIVPSEQSAEAIALGPGDVIFLRDGAGHILADHPSTPAEVPGPEHYTALPPVGAVTIGGDGPLTSLLCGNYHLDGARPHPLLRQLPEFIHLPAQHGRRPELTAAVQLLGAELDNPRMGSHGIVPALIDSLLLYILRAWIEEQPESESVGWAAALRDPAVAPALSAMHEDPSAAWTVQSLADRAGLSRAAFAKRFAAMVGEPPLAYLTRWRLTTAARLLREDDIPVSQVASRTGYGSEFAFGKAFKREYGLAPGQYRRQARTVAVGPAGAQGFSSGAVGDDLGYSRSWAEERAADGIDPRIVVPGRVLA</sequence>
<dbReference type="PRINTS" id="PR00032">
    <property type="entry name" value="HTHARAC"/>
</dbReference>
<name>A0A849CE31_9NOCA</name>
<dbReference type="GO" id="GO:0003700">
    <property type="term" value="F:DNA-binding transcription factor activity"/>
    <property type="evidence" value="ECO:0007669"/>
    <property type="project" value="InterPro"/>
</dbReference>
<dbReference type="InterPro" id="IPR018060">
    <property type="entry name" value="HTH_AraC"/>
</dbReference>
<evidence type="ECO:0000256" key="3">
    <source>
        <dbReference type="ARBA" id="ARBA00023163"/>
    </source>
</evidence>
<reference evidence="5 6" key="1">
    <citation type="submission" date="2020-05" db="EMBL/GenBank/DDBJ databases">
        <title>MicrobeNet Type strains.</title>
        <authorList>
            <person name="Nicholson A.C."/>
        </authorList>
    </citation>
    <scope>NUCLEOTIDE SEQUENCE [LARGE SCALE GENOMIC DNA]</scope>
    <source>
        <strain evidence="5 6">JCM 3224</strain>
    </source>
</reference>
<dbReference type="InterPro" id="IPR009057">
    <property type="entry name" value="Homeodomain-like_sf"/>
</dbReference>
<organism evidence="5 6">
    <name type="scientific">Nocardia uniformis</name>
    <dbReference type="NCBI Taxonomy" id="53432"/>
    <lineage>
        <taxon>Bacteria</taxon>
        <taxon>Bacillati</taxon>
        <taxon>Actinomycetota</taxon>
        <taxon>Actinomycetes</taxon>
        <taxon>Mycobacteriales</taxon>
        <taxon>Nocardiaceae</taxon>
        <taxon>Nocardia</taxon>
    </lineage>
</organism>
<dbReference type="SUPFAM" id="SSF46689">
    <property type="entry name" value="Homeodomain-like"/>
    <property type="match status" value="2"/>
</dbReference>
<dbReference type="InterPro" id="IPR020449">
    <property type="entry name" value="Tscrpt_reg_AraC-type_HTH"/>
</dbReference>
<dbReference type="Proteomes" id="UP000586827">
    <property type="component" value="Unassembled WGS sequence"/>
</dbReference>
<dbReference type="GO" id="GO:0043565">
    <property type="term" value="F:sequence-specific DNA binding"/>
    <property type="evidence" value="ECO:0007669"/>
    <property type="project" value="InterPro"/>
</dbReference>
<dbReference type="PANTHER" id="PTHR46796:SF7">
    <property type="entry name" value="ARAC FAMILY TRANSCRIPTIONAL REGULATOR"/>
    <property type="match status" value="1"/>
</dbReference>
<proteinExistence type="predicted"/>
<dbReference type="Pfam" id="PF12852">
    <property type="entry name" value="Cupin_6"/>
    <property type="match status" value="1"/>
</dbReference>
<protein>
    <submittedName>
        <fullName evidence="5">AraC family transcriptional regulator</fullName>
    </submittedName>
</protein>
<dbReference type="PROSITE" id="PS00041">
    <property type="entry name" value="HTH_ARAC_FAMILY_1"/>
    <property type="match status" value="1"/>
</dbReference>
<dbReference type="AlphaFoldDB" id="A0A849CE31"/>
<gene>
    <name evidence="5" type="ORF">HLB23_27145</name>
</gene>
<dbReference type="InterPro" id="IPR050204">
    <property type="entry name" value="AraC_XylS_family_regulators"/>
</dbReference>
<dbReference type="InterPro" id="IPR018062">
    <property type="entry name" value="HTH_AraC-typ_CS"/>
</dbReference>
<evidence type="ECO:0000313" key="5">
    <source>
        <dbReference type="EMBL" id="NNH73489.1"/>
    </source>
</evidence>
<dbReference type="SMART" id="SM00342">
    <property type="entry name" value="HTH_ARAC"/>
    <property type="match status" value="1"/>
</dbReference>
<dbReference type="Pfam" id="PF12833">
    <property type="entry name" value="HTH_18"/>
    <property type="match status" value="1"/>
</dbReference>
<evidence type="ECO:0000256" key="2">
    <source>
        <dbReference type="ARBA" id="ARBA00023125"/>
    </source>
</evidence>
<keyword evidence="2" id="KW-0238">DNA-binding</keyword>
<dbReference type="PANTHER" id="PTHR46796">
    <property type="entry name" value="HTH-TYPE TRANSCRIPTIONAL ACTIVATOR RHAS-RELATED"/>
    <property type="match status" value="1"/>
</dbReference>
<dbReference type="RefSeq" id="WP_084520960.1">
    <property type="nucleotide sequence ID" value="NZ_JABELX010000010.1"/>
</dbReference>
<evidence type="ECO:0000259" key="4">
    <source>
        <dbReference type="PROSITE" id="PS01124"/>
    </source>
</evidence>
<dbReference type="InterPro" id="IPR032783">
    <property type="entry name" value="AraC_lig"/>
</dbReference>
<keyword evidence="1" id="KW-0805">Transcription regulation</keyword>
<keyword evidence="3" id="KW-0804">Transcription</keyword>
<comment type="caution">
    <text evidence="5">The sequence shown here is derived from an EMBL/GenBank/DDBJ whole genome shotgun (WGS) entry which is preliminary data.</text>
</comment>
<feature type="domain" description="HTH araC/xylS-type" evidence="4">
    <location>
        <begin position="207"/>
        <end position="305"/>
    </location>
</feature>
<accession>A0A849CE31</accession>
<evidence type="ECO:0000313" key="6">
    <source>
        <dbReference type="Proteomes" id="UP000586827"/>
    </source>
</evidence>
<keyword evidence="6" id="KW-1185">Reference proteome</keyword>
<dbReference type="Gene3D" id="1.10.10.60">
    <property type="entry name" value="Homeodomain-like"/>
    <property type="match status" value="2"/>
</dbReference>
<dbReference type="PROSITE" id="PS01124">
    <property type="entry name" value="HTH_ARAC_FAMILY_2"/>
    <property type="match status" value="1"/>
</dbReference>
<evidence type="ECO:0000256" key="1">
    <source>
        <dbReference type="ARBA" id="ARBA00023015"/>
    </source>
</evidence>
<dbReference type="EMBL" id="JABELX010000010">
    <property type="protein sequence ID" value="NNH73489.1"/>
    <property type="molecule type" value="Genomic_DNA"/>
</dbReference>